<dbReference type="InParanoid" id="A0A317ZLF1"/>
<sequence>MITMADSPNPYKKPDDTWISLSGKVATVSPDTFKLDYGDGLVTVEMDDWDMDNDAYKLIEDDKVVVNGIVDDDMFETTSIEASSVYVENIGTYFYANPDDEEDMSVTVSTPIVTSRTIVQGTVSDIDGREIRLNTGDRLITVDTDELGYNPLDNAGYQQIEEGDRISAYGYVDNEFFDGRVIDALSLVTLEE</sequence>
<dbReference type="AlphaFoldDB" id="A0A317ZLF1"/>
<dbReference type="InterPro" id="IPR036700">
    <property type="entry name" value="BOBF_sf"/>
</dbReference>
<proteinExistence type="predicted"/>
<gene>
    <name evidence="1" type="ORF">DDZ13_03555</name>
</gene>
<accession>A0A317ZLF1</accession>
<evidence type="ECO:0008006" key="3">
    <source>
        <dbReference type="Google" id="ProtNLM"/>
    </source>
</evidence>
<organism evidence="1 2">
    <name type="scientific">Coraliomargarita sinensis</name>
    <dbReference type="NCBI Taxonomy" id="2174842"/>
    <lineage>
        <taxon>Bacteria</taxon>
        <taxon>Pseudomonadati</taxon>
        <taxon>Verrucomicrobiota</taxon>
        <taxon>Opitutia</taxon>
        <taxon>Puniceicoccales</taxon>
        <taxon>Coraliomargaritaceae</taxon>
        <taxon>Coraliomargarita</taxon>
    </lineage>
</organism>
<keyword evidence="2" id="KW-1185">Reference proteome</keyword>
<dbReference type="EMBL" id="QHJQ01000002">
    <property type="protein sequence ID" value="PXA05053.1"/>
    <property type="molecule type" value="Genomic_DNA"/>
</dbReference>
<protein>
    <recommendedName>
        <fullName evidence="3">DUF5666 domain-containing protein</fullName>
    </recommendedName>
</protein>
<evidence type="ECO:0000313" key="1">
    <source>
        <dbReference type="EMBL" id="PXA05053.1"/>
    </source>
</evidence>
<name>A0A317ZLF1_9BACT</name>
<dbReference type="SUPFAM" id="SSF101756">
    <property type="entry name" value="Hypothetical protein YgiW"/>
    <property type="match status" value="1"/>
</dbReference>
<comment type="caution">
    <text evidence="1">The sequence shown here is derived from an EMBL/GenBank/DDBJ whole genome shotgun (WGS) entry which is preliminary data.</text>
</comment>
<evidence type="ECO:0000313" key="2">
    <source>
        <dbReference type="Proteomes" id="UP000247099"/>
    </source>
</evidence>
<dbReference type="Proteomes" id="UP000247099">
    <property type="component" value="Unassembled WGS sequence"/>
</dbReference>
<reference evidence="1 2" key="1">
    <citation type="submission" date="2018-05" db="EMBL/GenBank/DDBJ databases">
        <title>Coraliomargarita sinensis sp. nov., isolated from a marine solar saltern.</title>
        <authorList>
            <person name="Zhou L.Y."/>
        </authorList>
    </citation>
    <scope>NUCLEOTIDE SEQUENCE [LARGE SCALE GENOMIC DNA]</scope>
    <source>
        <strain evidence="1 2">WN38</strain>
    </source>
</reference>
<dbReference type="Gene3D" id="2.40.50.200">
    <property type="entry name" value="Bacterial OB-fold"/>
    <property type="match status" value="1"/>
</dbReference>